<proteinExistence type="predicted"/>
<reference evidence="2" key="1">
    <citation type="submission" date="2020-08" db="EMBL/GenBank/DDBJ databases">
        <title>Multicomponent nature underlies the extraordinary mechanical properties of spider dragline silk.</title>
        <authorList>
            <person name="Kono N."/>
            <person name="Nakamura H."/>
            <person name="Mori M."/>
            <person name="Yoshida Y."/>
            <person name="Ohtoshi R."/>
            <person name="Malay A.D."/>
            <person name="Moran D.A.P."/>
            <person name="Tomita M."/>
            <person name="Numata K."/>
            <person name="Arakawa K."/>
        </authorList>
    </citation>
    <scope>NUCLEOTIDE SEQUENCE</scope>
</reference>
<organism evidence="2 3">
    <name type="scientific">Nephila pilipes</name>
    <name type="common">Giant wood spider</name>
    <name type="synonym">Nephila maculata</name>
    <dbReference type="NCBI Taxonomy" id="299642"/>
    <lineage>
        <taxon>Eukaryota</taxon>
        <taxon>Metazoa</taxon>
        <taxon>Ecdysozoa</taxon>
        <taxon>Arthropoda</taxon>
        <taxon>Chelicerata</taxon>
        <taxon>Arachnida</taxon>
        <taxon>Araneae</taxon>
        <taxon>Araneomorphae</taxon>
        <taxon>Entelegynae</taxon>
        <taxon>Araneoidea</taxon>
        <taxon>Nephilidae</taxon>
        <taxon>Nephila</taxon>
    </lineage>
</organism>
<keyword evidence="3" id="KW-1185">Reference proteome</keyword>
<dbReference type="AlphaFoldDB" id="A0A8X6UTC3"/>
<dbReference type="Proteomes" id="UP000887013">
    <property type="component" value="Unassembled WGS sequence"/>
</dbReference>
<keyword evidence="1" id="KW-0732">Signal</keyword>
<dbReference type="EMBL" id="BMAW01085023">
    <property type="protein sequence ID" value="GFU41120.1"/>
    <property type="molecule type" value="Genomic_DNA"/>
</dbReference>
<feature type="chain" id="PRO_5036492139" evidence="1">
    <location>
        <begin position="17"/>
        <end position="124"/>
    </location>
</feature>
<evidence type="ECO:0000313" key="3">
    <source>
        <dbReference type="Proteomes" id="UP000887013"/>
    </source>
</evidence>
<sequence>MLPYLLLLSITIKVWEEMMFWINFYHPTDPSSEIKKMVPEFICKSSKYIAVTASWIIYGDIHGMNSMPHLEFRRDITLNLLRSQPKLISQPGPKIHVPTEIRKADNYFLKSYAVCQKKLPQHVC</sequence>
<comment type="caution">
    <text evidence="2">The sequence shown here is derived from an EMBL/GenBank/DDBJ whole genome shotgun (WGS) entry which is preliminary data.</text>
</comment>
<protein>
    <submittedName>
        <fullName evidence="2">Uncharacterized protein</fullName>
    </submittedName>
</protein>
<accession>A0A8X6UTC3</accession>
<name>A0A8X6UTC3_NEPPI</name>
<feature type="signal peptide" evidence="1">
    <location>
        <begin position="1"/>
        <end position="16"/>
    </location>
</feature>
<evidence type="ECO:0000313" key="2">
    <source>
        <dbReference type="EMBL" id="GFU41120.1"/>
    </source>
</evidence>
<gene>
    <name evidence="2" type="ORF">NPIL_366551</name>
</gene>
<evidence type="ECO:0000256" key="1">
    <source>
        <dbReference type="SAM" id="SignalP"/>
    </source>
</evidence>